<dbReference type="RefSeq" id="XP_038739108.1">
    <property type="nucleotide sequence ID" value="XM_038895546.1"/>
</dbReference>
<proteinExistence type="predicted"/>
<keyword evidence="3" id="KW-1185">Reference proteome</keyword>
<dbReference type="AlphaFoldDB" id="A0A9P6HTW2"/>
<name>A0A9P6HTW2_9PEZI</name>
<feature type="compositionally biased region" description="Polar residues" evidence="1">
    <location>
        <begin position="22"/>
        <end position="37"/>
    </location>
</feature>
<reference evidence="2" key="2">
    <citation type="submission" date="2020-11" db="EMBL/GenBank/DDBJ databases">
        <title>Whole genome sequencing of Colletotrichum sp.</title>
        <authorList>
            <person name="Li H."/>
        </authorList>
    </citation>
    <scope>NUCLEOTIDE SEQUENCE</scope>
    <source>
        <strain evidence="2">CkLH20</strain>
    </source>
</reference>
<evidence type="ECO:0000313" key="2">
    <source>
        <dbReference type="EMBL" id="KAF9869647.1"/>
    </source>
</evidence>
<sequence length="219" mass="23471">MGRLKNEREPFSRGQNRRRDSFTPSSSGTPNLVSTSLHDLKGSVNRPVSRHGLLGSGSPSPEASASAASLSPRPLVVPVPTPTSVPESDSPASGSGSGSGPTPPSLAPSPLPAPTPTPASASPAATLIPDHRGCPTCALHRLQRNHTSVWHAPGGTRSIIQLVVQHARRPWERPTLMDEINMRRVCSLVNQYVNCTTSQRIMALELCDDCEERYLFEMD</sequence>
<dbReference type="GeneID" id="62168620"/>
<feature type="compositionally biased region" description="Low complexity" evidence="1">
    <location>
        <begin position="84"/>
        <end position="94"/>
    </location>
</feature>
<feature type="compositionally biased region" description="Basic and acidic residues" evidence="1">
    <location>
        <begin position="1"/>
        <end position="21"/>
    </location>
</feature>
<accession>A0A9P6HTW2</accession>
<dbReference type="OrthoDB" id="10318286at2759"/>
<dbReference type="EMBL" id="JAATWM020000066">
    <property type="protein sequence ID" value="KAF9869647.1"/>
    <property type="molecule type" value="Genomic_DNA"/>
</dbReference>
<protein>
    <submittedName>
        <fullName evidence="2">Uncharacterized protein</fullName>
    </submittedName>
</protein>
<dbReference type="Proteomes" id="UP000781932">
    <property type="component" value="Unassembled WGS sequence"/>
</dbReference>
<feature type="compositionally biased region" description="Low complexity" evidence="1">
    <location>
        <begin position="118"/>
        <end position="127"/>
    </location>
</feature>
<feature type="compositionally biased region" description="Pro residues" evidence="1">
    <location>
        <begin position="101"/>
        <end position="117"/>
    </location>
</feature>
<reference evidence="2" key="1">
    <citation type="submission" date="2020-03" db="EMBL/GenBank/DDBJ databases">
        <authorList>
            <person name="He L."/>
        </authorList>
    </citation>
    <scope>NUCLEOTIDE SEQUENCE</scope>
    <source>
        <strain evidence="2">CkLH20</strain>
    </source>
</reference>
<evidence type="ECO:0000256" key="1">
    <source>
        <dbReference type="SAM" id="MobiDB-lite"/>
    </source>
</evidence>
<gene>
    <name evidence="2" type="ORF">CkaCkLH20_12834</name>
</gene>
<comment type="caution">
    <text evidence="2">The sequence shown here is derived from an EMBL/GenBank/DDBJ whole genome shotgun (WGS) entry which is preliminary data.</text>
</comment>
<organism evidence="2 3">
    <name type="scientific">Colletotrichum karsti</name>
    <dbReference type="NCBI Taxonomy" id="1095194"/>
    <lineage>
        <taxon>Eukaryota</taxon>
        <taxon>Fungi</taxon>
        <taxon>Dikarya</taxon>
        <taxon>Ascomycota</taxon>
        <taxon>Pezizomycotina</taxon>
        <taxon>Sordariomycetes</taxon>
        <taxon>Hypocreomycetidae</taxon>
        <taxon>Glomerellales</taxon>
        <taxon>Glomerellaceae</taxon>
        <taxon>Colletotrichum</taxon>
        <taxon>Colletotrichum boninense species complex</taxon>
    </lineage>
</organism>
<feature type="compositionally biased region" description="Low complexity" evidence="1">
    <location>
        <begin position="52"/>
        <end position="74"/>
    </location>
</feature>
<evidence type="ECO:0000313" key="3">
    <source>
        <dbReference type="Proteomes" id="UP000781932"/>
    </source>
</evidence>
<feature type="region of interest" description="Disordered" evidence="1">
    <location>
        <begin position="1"/>
        <end position="127"/>
    </location>
</feature>